<keyword evidence="7" id="KW-1185">Reference proteome</keyword>
<evidence type="ECO:0000256" key="4">
    <source>
        <dbReference type="SAM" id="SignalP"/>
    </source>
</evidence>
<dbReference type="Pfam" id="PF00496">
    <property type="entry name" value="SBP_bac_5"/>
    <property type="match status" value="1"/>
</dbReference>
<accession>A0ABU2HVE5</accession>
<dbReference type="Gene3D" id="3.40.190.10">
    <property type="entry name" value="Periplasmic binding protein-like II"/>
    <property type="match status" value="1"/>
</dbReference>
<evidence type="ECO:0000256" key="3">
    <source>
        <dbReference type="ARBA" id="ARBA00022729"/>
    </source>
</evidence>
<dbReference type="InterPro" id="IPR030678">
    <property type="entry name" value="Peptide/Ni-bd"/>
</dbReference>
<evidence type="ECO:0000259" key="5">
    <source>
        <dbReference type="Pfam" id="PF00496"/>
    </source>
</evidence>
<evidence type="ECO:0000313" key="7">
    <source>
        <dbReference type="Proteomes" id="UP001269144"/>
    </source>
</evidence>
<sequence length="501" mass="53439">MLSRLLASAALTAALTSPALAHDGTVDVIAPFEIKGTDPATSGNVFIKMDLAETLVNADAQGRLVPGLATEWSPSEDGLEWRFLLREGVKFHDGTPLDAEAAAKALTIASGKPGLLETAPITEIAADGERTLVVRLSEPFAPLPAFLSEYRSLILAPAAYDAAGKVTALIGTGAYRLTKLAAPLRLDAVAFADYWGGTPAIEKASYQAVGRAETRALMAESGDADYVFNLDPASLARLKGVDSLDVLSVPTPRALLIKVNAGHPALKEPEARRALSMAIDREGLAHAILRYPAGADQMLPPSLAEWHSKTVAPLIHDPEGARKILADLGWTPGTDGVLTRDGNRFSLTLLTYPDRPELPLSAAVLQQMFAEIGVEVTIDSTNSSEVPVRHADGSLDIALFARNFALVPDPIGTFLTDYAPVGDWGAMNWDNPEFSGIIRDLAHGKGGQAERDRAIGIIQTELPVIPVAWYQQTAAISKHITGAVLDPYERSIGLKDMRWAE</sequence>
<dbReference type="InterPro" id="IPR023765">
    <property type="entry name" value="SBP_5_CS"/>
</dbReference>
<comment type="subcellular location">
    <subcellularLocation>
        <location evidence="1">Periplasm</location>
    </subcellularLocation>
</comment>
<feature type="domain" description="Solute-binding protein family 5" evidence="5">
    <location>
        <begin position="64"/>
        <end position="415"/>
    </location>
</feature>
<comment type="caution">
    <text evidence="6">The sequence shown here is derived from an EMBL/GenBank/DDBJ whole genome shotgun (WGS) entry which is preliminary data.</text>
</comment>
<dbReference type="PANTHER" id="PTHR30290:SF83">
    <property type="entry name" value="ABC TRANSPORTER SUBSTRATE-BINDING PROTEIN"/>
    <property type="match status" value="1"/>
</dbReference>
<name>A0ABU2HVE5_9RHOB</name>
<dbReference type="SUPFAM" id="SSF53850">
    <property type="entry name" value="Periplasmic binding protein-like II"/>
    <property type="match status" value="1"/>
</dbReference>
<dbReference type="PROSITE" id="PS01040">
    <property type="entry name" value="SBP_BACTERIAL_5"/>
    <property type="match status" value="1"/>
</dbReference>
<keyword evidence="3 4" id="KW-0732">Signal</keyword>
<protein>
    <submittedName>
        <fullName evidence="6">ABC transporter substrate-binding protein</fullName>
    </submittedName>
</protein>
<comment type="similarity">
    <text evidence="2">Belongs to the bacterial solute-binding protein 5 family.</text>
</comment>
<dbReference type="Proteomes" id="UP001269144">
    <property type="component" value="Unassembled WGS sequence"/>
</dbReference>
<evidence type="ECO:0000313" key="6">
    <source>
        <dbReference type="EMBL" id="MDS9468495.1"/>
    </source>
</evidence>
<gene>
    <name evidence="6" type="ORF">RGQ15_13050</name>
</gene>
<organism evidence="6 7">
    <name type="scientific">Paracoccus aurantius</name>
    <dbReference type="NCBI Taxonomy" id="3073814"/>
    <lineage>
        <taxon>Bacteria</taxon>
        <taxon>Pseudomonadati</taxon>
        <taxon>Pseudomonadota</taxon>
        <taxon>Alphaproteobacteria</taxon>
        <taxon>Rhodobacterales</taxon>
        <taxon>Paracoccaceae</taxon>
        <taxon>Paracoccus</taxon>
    </lineage>
</organism>
<dbReference type="Gene3D" id="3.10.105.10">
    <property type="entry name" value="Dipeptide-binding Protein, Domain 3"/>
    <property type="match status" value="1"/>
</dbReference>
<dbReference type="InterPro" id="IPR039424">
    <property type="entry name" value="SBP_5"/>
</dbReference>
<dbReference type="EMBL" id="JAVQLW010000001">
    <property type="protein sequence ID" value="MDS9468495.1"/>
    <property type="molecule type" value="Genomic_DNA"/>
</dbReference>
<reference evidence="7" key="1">
    <citation type="submission" date="2023-07" db="EMBL/GenBank/DDBJ databases">
        <title>Paracoccus sp. MBLB3053 whole genome sequence.</title>
        <authorList>
            <person name="Hwang C.Y."/>
            <person name="Cho E.-S."/>
            <person name="Seo M.-J."/>
        </authorList>
    </citation>
    <scope>NUCLEOTIDE SEQUENCE [LARGE SCALE GENOMIC DNA]</scope>
    <source>
        <strain evidence="7">MBLB3053</strain>
    </source>
</reference>
<evidence type="ECO:0000256" key="2">
    <source>
        <dbReference type="ARBA" id="ARBA00005695"/>
    </source>
</evidence>
<dbReference type="PANTHER" id="PTHR30290">
    <property type="entry name" value="PERIPLASMIC BINDING COMPONENT OF ABC TRANSPORTER"/>
    <property type="match status" value="1"/>
</dbReference>
<evidence type="ECO:0000256" key="1">
    <source>
        <dbReference type="ARBA" id="ARBA00004418"/>
    </source>
</evidence>
<dbReference type="InterPro" id="IPR000914">
    <property type="entry name" value="SBP_5_dom"/>
</dbReference>
<proteinExistence type="inferred from homology"/>
<feature type="chain" id="PRO_5046746115" evidence="4">
    <location>
        <begin position="22"/>
        <end position="501"/>
    </location>
</feature>
<dbReference type="PIRSF" id="PIRSF002741">
    <property type="entry name" value="MppA"/>
    <property type="match status" value="1"/>
</dbReference>
<dbReference type="RefSeq" id="WP_311160714.1">
    <property type="nucleotide sequence ID" value="NZ_JAVQLW010000001.1"/>
</dbReference>
<dbReference type="CDD" id="cd08490">
    <property type="entry name" value="PBP2_NikA_DppA_OppA_like_3"/>
    <property type="match status" value="1"/>
</dbReference>
<feature type="signal peptide" evidence="4">
    <location>
        <begin position="1"/>
        <end position="21"/>
    </location>
</feature>